<evidence type="ECO:0000256" key="8">
    <source>
        <dbReference type="ARBA" id="ARBA00022833"/>
    </source>
</evidence>
<evidence type="ECO:0000256" key="12">
    <source>
        <dbReference type="ARBA" id="ARBA00023204"/>
    </source>
</evidence>
<evidence type="ECO:0000313" key="18">
    <source>
        <dbReference type="WBParaSite" id="ACRNAN_Path_179.g631.t1"/>
    </source>
</evidence>
<keyword evidence="14" id="KW-0012">Acyltransferase</keyword>
<keyword evidence="12" id="KW-0234">DNA repair</keyword>
<proteinExistence type="inferred from homology"/>
<dbReference type="InterPro" id="IPR002717">
    <property type="entry name" value="HAT_MYST-type"/>
</dbReference>
<evidence type="ECO:0000256" key="2">
    <source>
        <dbReference type="ARBA" id="ARBA00010107"/>
    </source>
</evidence>
<keyword evidence="9" id="KW-0007">Acetylation</keyword>
<keyword evidence="8" id="KW-0862">Zinc</keyword>
<organism evidence="17 18">
    <name type="scientific">Acrobeloides nanus</name>
    <dbReference type="NCBI Taxonomy" id="290746"/>
    <lineage>
        <taxon>Eukaryota</taxon>
        <taxon>Metazoa</taxon>
        <taxon>Ecdysozoa</taxon>
        <taxon>Nematoda</taxon>
        <taxon>Chromadorea</taxon>
        <taxon>Rhabditida</taxon>
        <taxon>Tylenchina</taxon>
        <taxon>Cephalobomorpha</taxon>
        <taxon>Cephaloboidea</taxon>
        <taxon>Cephalobidae</taxon>
        <taxon>Acrobeloides</taxon>
    </lineage>
</organism>
<sequence>MVCEPDSDDSRSGIWTSDKLYEGCRLHVRMSDTLEFREGEIISVKKEANGRYKFYVHYVDCNRRLDEWIHEDRLDLATVRIPQKIKRVATAAAEFIETETIPSSRASSPDSMIFETFHKKSPGFPRKRKYITEYVDPRIEDGTGPLGIANGNALIPPSNSEPCLNALIQNAAPQPPTRPTPSLRGSMSMIGHSEDALTRIRNIEMIEMGRFRMQPWYFSPYPKELTSLSCIYLCEFCLKYLRSRTALRRHVQKCNLNHPPGDEIYRKDSISFFEIDGRKNKAYSQNLCLLAKCFLDHKTLYYDTDPFLFYAMTEYDERGFHVVGYFSKEKESAEEYNVACILVLPCYQKKGYGRLLIEFSYELSKREGRTGSPEKPLSDLGLLSYRSYWYQTILETILNFVQQQGTLRSADGNENDENEFDTQVGLSIMDICDMTSIRREDVISTLQLHDMYNYYRGEHVITLTNEMIAAHEKAVAKRPIRIDPSYLRYTPKDWSKLRRH</sequence>
<evidence type="ECO:0000256" key="1">
    <source>
        <dbReference type="ARBA" id="ARBA00004123"/>
    </source>
</evidence>
<feature type="active site" description="Proton donor/acceptor" evidence="15">
    <location>
        <position position="374"/>
    </location>
</feature>
<evidence type="ECO:0000256" key="5">
    <source>
        <dbReference type="ARBA" id="ARBA00022723"/>
    </source>
</evidence>
<protein>
    <recommendedName>
        <fullName evidence="3">histone acetyltransferase</fullName>
        <ecNumber evidence="3">2.3.1.48</ecNumber>
    </recommendedName>
</protein>
<dbReference type="GO" id="GO:0005634">
    <property type="term" value="C:nucleus"/>
    <property type="evidence" value="ECO:0007669"/>
    <property type="project" value="UniProtKB-SubCell"/>
</dbReference>
<dbReference type="GO" id="GO:0006355">
    <property type="term" value="P:regulation of DNA-templated transcription"/>
    <property type="evidence" value="ECO:0007669"/>
    <property type="project" value="InterPro"/>
</dbReference>
<comment type="subcellular location">
    <subcellularLocation>
        <location evidence="1">Nucleus</location>
    </subcellularLocation>
</comment>
<dbReference type="InterPro" id="IPR040706">
    <property type="entry name" value="Zf-MYST"/>
</dbReference>
<dbReference type="AlphaFoldDB" id="A0A914C352"/>
<keyword evidence="13" id="KW-0539">Nucleus</keyword>
<dbReference type="InterPro" id="IPR000953">
    <property type="entry name" value="Chromo/chromo_shadow_dom"/>
</dbReference>
<name>A0A914C352_9BILA</name>
<evidence type="ECO:0000256" key="14">
    <source>
        <dbReference type="ARBA" id="ARBA00023315"/>
    </source>
</evidence>
<evidence type="ECO:0000259" key="16">
    <source>
        <dbReference type="PROSITE" id="PS51726"/>
    </source>
</evidence>
<dbReference type="Gene3D" id="2.30.30.140">
    <property type="match status" value="1"/>
</dbReference>
<dbReference type="InterPro" id="IPR025995">
    <property type="entry name" value="Tudor-knot"/>
</dbReference>
<evidence type="ECO:0000256" key="3">
    <source>
        <dbReference type="ARBA" id="ARBA00013184"/>
    </source>
</evidence>
<dbReference type="FunFam" id="1.10.10.10:FF:000022">
    <property type="entry name" value="Histone acetyltransferase"/>
    <property type="match status" value="1"/>
</dbReference>
<dbReference type="FunFam" id="3.40.630.30:FF:000002">
    <property type="entry name" value="Histone acetyltransferase"/>
    <property type="match status" value="1"/>
</dbReference>
<dbReference type="EC" id="2.3.1.48" evidence="3"/>
<dbReference type="GO" id="GO:0008270">
    <property type="term" value="F:zinc ion binding"/>
    <property type="evidence" value="ECO:0007669"/>
    <property type="project" value="UniProtKB-KW"/>
</dbReference>
<dbReference type="Proteomes" id="UP000887540">
    <property type="component" value="Unplaced"/>
</dbReference>
<dbReference type="Gene3D" id="3.30.60.60">
    <property type="entry name" value="N-acetyl transferase-like"/>
    <property type="match status" value="1"/>
</dbReference>
<evidence type="ECO:0000313" key="17">
    <source>
        <dbReference type="Proteomes" id="UP000887540"/>
    </source>
</evidence>
<dbReference type="InterPro" id="IPR036388">
    <property type="entry name" value="WH-like_DNA-bd_sf"/>
</dbReference>
<evidence type="ECO:0000256" key="4">
    <source>
        <dbReference type="ARBA" id="ARBA00022679"/>
    </source>
</evidence>
<dbReference type="GO" id="GO:0035267">
    <property type="term" value="C:NuA4 histone acetyltransferase complex"/>
    <property type="evidence" value="ECO:0007669"/>
    <property type="project" value="TreeGrafter"/>
</dbReference>
<keyword evidence="4" id="KW-0808">Transferase</keyword>
<dbReference type="SUPFAM" id="SSF54160">
    <property type="entry name" value="Chromo domain-like"/>
    <property type="match status" value="1"/>
</dbReference>
<dbReference type="FunFam" id="3.30.60.60:FF:000001">
    <property type="entry name" value="Histone acetyltransferase"/>
    <property type="match status" value="1"/>
</dbReference>
<comment type="similarity">
    <text evidence="2">Belongs to the MYST (SAS/MOZ) family.</text>
</comment>
<dbReference type="GO" id="GO:0003682">
    <property type="term" value="F:chromatin binding"/>
    <property type="evidence" value="ECO:0007669"/>
    <property type="project" value="UniProtKB-ARBA"/>
</dbReference>
<dbReference type="Pfam" id="PF01853">
    <property type="entry name" value="MOZ_SAS"/>
    <property type="match status" value="1"/>
</dbReference>
<dbReference type="WBParaSite" id="ACRNAN_Path_179.g631.t1">
    <property type="protein sequence ID" value="ACRNAN_Path_179.g631.t1"/>
    <property type="gene ID" value="ACRNAN_Path_179.g631"/>
</dbReference>
<evidence type="ECO:0000256" key="6">
    <source>
        <dbReference type="ARBA" id="ARBA00022763"/>
    </source>
</evidence>
<dbReference type="SUPFAM" id="SSF55729">
    <property type="entry name" value="Acyl-CoA N-acyltransferases (Nat)"/>
    <property type="match status" value="1"/>
</dbReference>
<keyword evidence="17" id="KW-1185">Reference proteome</keyword>
<dbReference type="Pfam" id="PF11717">
    <property type="entry name" value="Tudor-knot"/>
    <property type="match status" value="1"/>
</dbReference>
<evidence type="ECO:0000256" key="13">
    <source>
        <dbReference type="ARBA" id="ARBA00023242"/>
    </source>
</evidence>
<dbReference type="Pfam" id="PF17772">
    <property type="entry name" value="zf-MYST"/>
    <property type="match status" value="1"/>
</dbReference>
<evidence type="ECO:0000256" key="15">
    <source>
        <dbReference type="PIRSR" id="PIRSR602717-51"/>
    </source>
</evidence>
<feature type="domain" description="MYST-type HAT" evidence="16">
    <location>
        <begin position="198"/>
        <end position="491"/>
    </location>
</feature>
<dbReference type="InterPro" id="IPR016181">
    <property type="entry name" value="Acyl_CoA_acyltransferase"/>
</dbReference>
<dbReference type="Gene3D" id="3.40.630.30">
    <property type="match status" value="1"/>
</dbReference>
<dbReference type="PANTHER" id="PTHR10615:SF219">
    <property type="entry name" value="HISTONE ACETYLTRANSFERASE KAT5"/>
    <property type="match status" value="1"/>
</dbReference>
<dbReference type="CDD" id="cd04301">
    <property type="entry name" value="NAT_SF"/>
    <property type="match status" value="1"/>
</dbReference>
<dbReference type="Gene3D" id="1.10.10.10">
    <property type="entry name" value="Winged helix-like DNA-binding domain superfamily/Winged helix DNA-binding domain"/>
    <property type="match status" value="1"/>
</dbReference>
<dbReference type="GO" id="GO:0046972">
    <property type="term" value="F:histone H4K16 acetyltransferase activity"/>
    <property type="evidence" value="ECO:0007669"/>
    <property type="project" value="TreeGrafter"/>
</dbReference>
<evidence type="ECO:0000256" key="7">
    <source>
        <dbReference type="ARBA" id="ARBA00022771"/>
    </source>
</evidence>
<dbReference type="InterPro" id="IPR050603">
    <property type="entry name" value="MYST_HAT"/>
</dbReference>
<keyword evidence="5" id="KW-0479">Metal-binding</keyword>
<dbReference type="PROSITE" id="PS51726">
    <property type="entry name" value="MYST_HAT"/>
    <property type="match status" value="1"/>
</dbReference>
<dbReference type="GO" id="GO:0000724">
    <property type="term" value="P:double-strand break repair via homologous recombination"/>
    <property type="evidence" value="ECO:0007669"/>
    <property type="project" value="TreeGrafter"/>
</dbReference>
<evidence type="ECO:0000256" key="9">
    <source>
        <dbReference type="ARBA" id="ARBA00022990"/>
    </source>
</evidence>
<dbReference type="InterPro" id="IPR016197">
    <property type="entry name" value="Chromo-like_dom_sf"/>
</dbReference>
<evidence type="ECO:0000256" key="10">
    <source>
        <dbReference type="ARBA" id="ARBA00023015"/>
    </source>
</evidence>
<evidence type="ECO:0000256" key="11">
    <source>
        <dbReference type="ARBA" id="ARBA00023163"/>
    </source>
</evidence>
<dbReference type="PANTHER" id="PTHR10615">
    <property type="entry name" value="HISTONE ACETYLTRANSFERASE"/>
    <property type="match status" value="1"/>
</dbReference>
<dbReference type="SMART" id="SM00298">
    <property type="entry name" value="CHROMO"/>
    <property type="match status" value="1"/>
</dbReference>
<dbReference type="FunFam" id="2.30.30.140:FF:000013">
    <property type="entry name" value="Histone acetyltransferase"/>
    <property type="match status" value="1"/>
</dbReference>
<keyword evidence="7" id="KW-0863">Zinc-finger</keyword>
<accession>A0A914C352</accession>
<reference evidence="18" key="1">
    <citation type="submission" date="2022-11" db="UniProtKB">
        <authorList>
            <consortium name="WormBaseParasite"/>
        </authorList>
    </citation>
    <scope>IDENTIFICATION</scope>
</reference>
<keyword evidence="11" id="KW-0804">Transcription</keyword>
<keyword evidence="10" id="KW-0805">Transcription regulation</keyword>
<keyword evidence="6" id="KW-0227">DNA damage</keyword>